<sequence>MYQKRIFIFHFSLTFFFYSNIYLKLSLTSINLNRPFLLVDKKFSLSNIEKFLKLDSIIPKCNSWSVEYWQTVLPIVNNSIMF</sequence>
<evidence type="ECO:0000313" key="2">
    <source>
        <dbReference type="EMBL" id="RMZ97463.1"/>
    </source>
</evidence>
<reference evidence="2 3" key="1">
    <citation type="journal article" date="2018" name="Sci. Rep.">
        <title>Genomic signatures of local adaptation to the degree of environmental predictability in rotifers.</title>
        <authorList>
            <person name="Franch-Gras L."/>
            <person name="Hahn C."/>
            <person name="Garcia-Roger E.M."/>
            <person name="Carmona M.J."/>
            <person name="Serra M."/>
            <person name="Gomez A."/>
        </authorList>
    </citation>
    <scope>NUCLEOTIDE SEQUENCE [LARGE SCALE GENOMIC DNA]</scope>
    <source>
        <strain evidence="2">HYR1</strain>
    </source>
</reference>
<keyword evidence="1" id="KW-0472">Membrane</keyword>
<dbReference type="EMBL" id="REGN01011405">
    <property type="protein sequence ID" value="RMZ97463.1"/>
    <property type="molecule type" value="Genomic_DNA"/>
</dbReference>
<keyword evidence="1" id="KW-1133">Transmembrane helix</keyword>
<protein>
    <submittedName>
        <fullName evidence="2">Uncharacterized protein</fullName>
    </submittedName>
</protein>
<accession>A0A3M7PEL6</accession>
<gene>
    <name evidence="2" type="ORF">BpHYR1_021075</name>
</gene>
<name>A0A3M7PEL6_BRAPC</name>
<proteinExistence type="predicted"/>
<evidence type="ECO:0000256" key="1">
    <source>
        <dbReference type="SAM" id="Phobius"/>
    </source>
</evidence>
<keyword evidence="1" id="KW-0812">Transmembrane</keyword>
<organism evidence="2 3">
    <name type="scientific">Brachionus plicatilis</name>
    <name type="common">Marine rotifer</name>
    <name type="synonym">Brachionus muelleri</name>
    <dbReference type="NCBI Taxonomy" id="10195"/>
    <lineage>
        <taxon>Eukaryota</taxon>
        <taxon>Metazoa</taxon>
        <taxon>Spiralia</taxon>
        <taxon>Gnathifera</taxon>
        <taxon>Rotifera</taxon>
        <taxon>Eurotatoria</taxon>
        <taxon>Monogononta</taxon>
        <taxon>Pseudotrocha</taxon>
        <taxon>Ploima</taxon>
        <taxon>Brachionidae</taxon>
        <taxon>Brachionus</taxon>
    </lineage>
</organism>
<feature type="transmembrane region" description="Helical" evidence="1">
    <location>
        <begin position="6"/>
        <end position="25"/>
    </location>
</feature>
<comment type="caution">
    <text evidence="2">The sequence shown here is derived from an EMBL/GenBank/DDBJ whole genome shotgun (WGS) entry which is preliminary data.</text>
</comment>
<dbReference type="Proteomes" id="UP000276133">
    <property type="component" value="Unassembled WGS sequence"/>
</dbReference>
<keyword evidence="3" id="KW-1185">Reference proteome</keyword>
<evidence type="ECO:0000313" key="3">
    <source>
        <dbReference type="Proteomes" id="UP000276133"/>
    </source>
</evidence>
<dbReference type="AlphaFoldDB" id="A0A3M7PEL6"/>